<name>A0A4U5UK15_COLLU</name>
<dbReference type="EMBL" id="CM014085">
    <property type="protein sequence ID" value="TKS74591.1"/>
    <property type="molecule type" value="Genomic_DNA"/>
</dbReference>
<evidence type="ECO:0000313" key="1">
    <source>
        <dbReference type="EMBL" id="TKS74591.1"/>
    </source>
</evidence>
<reference evidence="1 2" key="1">
    <citation type="submission" date="2019-01" db="EMBL/GenBank/DDBJ databases">
        <title>Genome Assembly of Collichthys lucidus.</title>
        <authorList>
            <person name="Cai M."/>
            <person name="Xiao S."/>
        </authorList>
    </citation>
    <scope>NUCLEOTIDE SEQUENCE [LARGE SCALE GENOMIC DNA]</scope>
    <source>
        <strain evidence="1">JT15FE1705JMU</strain>
        <tissue evidence="1">Muscle</tissue>
    </source>
</reference>
<organism evidence="1 2">
    <name type="scientific">Collichthys lucidus</name>
    <name type="common">Big head croaker</name>
    <name type="synonym">Sciaena lucida</name>
    <dbReference type="NCBI Taxonomy" id="240159"/>
    <lineage>
        <taxon>Eukaryota</taxon>
        <taxon>Metazoa</taxon>
        <taxon>Chordata</taxon>
        <taxon>Craniata</taxon>
        <taxon>Vertebrata</taxon>
        <taxon>Euteleostomi</taxon>
        <taxon>Actinopterygii</taxon>
        <taxon>Neopterygii</taxon>
        <taxon>Teleostei</taxon>
        <taxon>Neoteleostei</taxon>
        <taxon>Acanthomorphata</taxon>
        <taxon>Eupercaria</taxon>
        <taxon>Sciaenidae</taxon>
        <taxon>Collichthys</taxon>
    </lineage>
</organism>
<evidence type="ECO:0000313" key="2">
    <source>
        <dbReference type="Proteomes" id="UP000298787"/>
    </source>
</evidence>
<sequence length="115" mass="13431">MHEQIKMPACINVWGLTLTGCDHSIHRWIHITGMRLRFSPRGQVKLMYRVYLSSNLEYLKHHNNKALLPSRHATPFSAVMPFVALNWGCDLPEHKMTQAWCAHSDICLNRRDELH</sequence>
<dbReference type="Proteomes" id="UP000298787">
    <property type="component" value="Chromosome 8"/>
</dbReference>
<gene>
    <name evidence="1" type="ORF">D9C73_008674</name>
</gene>
<protein>
    <submittedName>
        <fullName evidence="1">Uncharacterized protein</fullName>
    </submittedName>
</protein>
<proteinExistence type="predicted"/>
<keyword evidence="2" id="KW-1185">Reference proteome</keyword>
<dbReference type="PROSITE" id="PS51257">
    <property type="entry name" value="PROKAR_LIPOPROTEIN"/>
    <property type="match status" value="1"/>
</dbReference>
<accession>A0A4U5UK15</accession>
<dbReference type="AlphaFoldDB" id="A0A4U5UK15"/>